<dbReference type="RefSeq" id="WP_041502208.1">
    <property type="nucleotide sequence ID" value="NZ_JPIT01000007.1"/>
</dbReference>
<reference evidence="5 8" key="1">
    <citation type="submission" date="2014-07" db="EMBL/GenBank/DDBJ databases">
        <title>Porphyromonadaceae bacterium OUH 308042 = ATCC BAA-2681 = DSM 28342 draft genome.</title>
        <authorList>
            <person name="Sydenham T.V."/>
            <person name="Hasman H."/>
            <person name="Justensen U.S."/>
        </authorList>
    </citation>
    <scope>NUCLEOTIDE SEQUENCE [LARGE SCALE GENOMIC DNA]</scope>
    <source>
        <strain evidence="5 8">OUH 308042</strain>
    </source>
</reference>
<dbReference type="Proteomes" id="UP000031937">
    <property type="component" value="Unassembled WGS sequence"/>
</dbReference>
<keyword evidence="8" id="KW-1185">Reference proteome</keyword>
<evidence type="ECO:0000313" key="8">
    <source>
        <dbReference type="Proteomes" id="UP000031980"/>
    </source>
</evidence>
<name>A0A0C3RFN9_9PORP</name>
<evidence type="ECO:0000256" key="1">
    <source>
        <dbReference type="ARBA" id="ARBA00005189"/>
    </source>
</evidence>
<feature type="domain" description="Phospholipid/glycerol acyltransferase" evidence="4">
    <location>
        <begin position="27"/>
        <end position="140"/>
    </location>
</feature>
<evidence type="ECO:0000313" key="6">
    <source>
        <dbReference type="EMBL" id="KIO47222.1"/>
    </source>
</evidence>
<keyword evidence="2 5" id="KW-0808">Transferase</keyword>
<dbReference type="GO" id="GO:0003841">
    <property type="term" value="F:1-acylglycerol-3-phosphate O-acyltransferase activity"/>
    <property type="evidence" value="ECO:0007669"/>
    <property type="project" value="TreeGrafter"/>
</dbReference>
<dbReference type="SUPFAM" id="SSF69593">
    <property type="entry name" value="Glycerol-3-phosphate (1)-acyltransferase"/>
    <property type="match status" value="1"/>
</dbReference>
<dbReference type="OrthoDB" id="9796839at2"/>
<accession>A0A0C3RFN9</accession>
<evidence type="ECO:0000256" key="3">
    <source>
        <dbReference type="ARBA" id="ARBA00023315"/>
    </source>
</evidence>
<organism evidence="5 8">
    <name type="scientific">Sanguibacteroides justesenii</name>
    <dbReference type="NCBI Taxonomy" id="1547597"/>
    <lineage>
        <taxon>Bacteria</taxon>
        <taxon>Pseudomonadati</taxon>
        <taxon>Bacteroidota</taxon>
        <taxon>Bacteroidia</taxon>
        <taxon>Bacteroidales</taxon>
        <taxon>Porphyromonadaceae</taxon>
        <taxon>Sanguibacteroides</taxon>
    </lineage>
</organism>
<dbReference type="GO" id="GO:0006654">
    <property type="term" value="P:phosphatidic acid biosynthetic process"/>
    <property type="evidence" value="ECO:0007669"/>
    <property type="project" value="TreeGrafter"/>
</dbReference>
<keyword evidence="3 5" id="KW-0012">Acyltransferase</keyword>
<dbReference type="PANTHER" id="PTHR10434">
    <property type="entry name" value="1-ACYL-SN-GLYCEROL-3-PHOSPHATE ACYLTRANSFERASE"/>
    <property type="match status" value="1"/>
</dbReference>
<comment type="pathway">
    <text evidence="1">Lipid metabolism.</text>
</comment>
<sequence length="182" mass="21413">MKYIARFIMKLFGWKMVGELPKDKKAVVISVPHTSIMDFIWGKLTFMSKGIPTFILMKKEFFFFPLGMILRAMHVIPVDRGNKDNHLVEQMVEEFKKRDTMYLTITPEGSRKKRKKWKKGFLVIAKQAGVPVYLGRIDYKYKYCTWGTRFEPSDDPDADLRYIMSTYKDAHPRHPENFSTGD</sequence>
<evidence type="ECO:0000313" key="5">
    <source>
        <dbReference type="EMBL" id="KIO44119.1"/>
    </source>
</evidence>
<dbReference type="AlphaFoldDB" id="A0A0C3RFN9"/>
<dbReference type="EMBL" id="JPIT01000007">
    <property type="protein sequence ID" value="KIO47222.1"/>
    <property type="molecule type" value="Genomic_DNA"/>
</dbReference>
<proteinExistence type="predicted"/>
<dbReference type="PANTHER" id="PTHR10434:SF9">
    <property type="entry name" value="PHOSPHOLIPID_GLYCEROL ACYLTRANSFERASE DOMAIN-CONTAINING PROTEIN"/>
    <property type="match status" value="1"/>
</dbReference>
<protein>
    <submittedName>
        <fullName evidence="5">Glycerol acyltransferase</fullName>
    </submittedName>
</protein>
<dbReference type="EMBL" id="JPIU01000040">
    <property type="protein sequence ID" value="KIO44119.1"/>
    <property type="molecule type" value="Genomic_DNA"/>
</dbReference>
<evidence type="ECO:0000259" key="4">
    <source>
        <dbReference type="SMART" id="SM00563"/>
    </source>
</evidence>
<evidence type="ECO:0000313" key="7">
    <source>
        <dbReference type="Proteomes" id="UP000031937"/>
    </source>
</evidence>
<dbReference type="Pfam" id="PF01553">
    <property type="entry name" value="Acyltransferase"/>
    <property type="match status" value="1"/>
</dbReference>
<dbReference type="InterPro" id="IPR002123">
    <property type="entry name" value="Plipid/glycerol_acylTrfase"/>
</dbReference>
<comment type="caution">
    <text evidence="5">The sequence shown here is derived from an EMBL/GenBank/DDBJ whole genome shotgun (WGS) entry which is preliminary data.</text>
</comment>
<gene>
    <name evidence="5" type="ORF">BA92_12145</name>
    <name evidence="6" type="ORF">IE90_01100</name>
</gene>
<dbReference type="SMART" id="SM00563">
    <property type="entry name" value="PlsC"/>
    <property type="match status" value="1"/>
</dbReference>
<dbReference type="Proteomes" id="UP000031980">
    <property type="component" value="Unassembled WGS sequence"/>
</dbReference>
<reference evidence="6 7" key="2">
    <citation type="submission" date="2014-07" db="EMBL/GenBank/DDBJ databases">
        <title>Porphyromonadaceae bacterium OUH 334697 = ATCC BAA-2682 = DSM 28341 draft genome.</title>
        <authorList>
            <person name="Sydenham T.V."/>
            <person name="Hasman H."/>
            <person name="Justesen U.S."/>
        </authorList>
    </citation>
    <scope>NUCLEOTIDE SEQUENCE [LARGE SCALE GENOMIC DNA]</scope>
    <source>
        <strain evidence="6 7">OUH 334697</strain>
    </source>
</reference>
<evidence type="ECO:0000256" key="2">
    <source>
        <dbReference type="ARBA" id="ARBA00022679"/>
    </source>
</evidence>